<accession>A0A512MGH0</accession>
<dbReference type="NCBIfam" id="TIGR00739">
    <property type="entry name" value="yajC"/>
    <property type="match status" value="1"/>
</dbReference>
<comment type="similarity">
    <text evidence="2">Belongs to the YajC family.</text>
</comment>
<dbReference type="SMART" id="SM01323">
    <property type="entry name" value="YajC"/>
    <property type="match status" value="1"/>
</dbReference>
<evidence type="ECO:0000256" key="2">
    <source>
        <dbReference type="ARBA" id="ARBA00006742"/>
    </source>
</evidence>
<sequence length="115" mass="12454">MLSNLVLLAQAAPAAPAGPGGILGNPMIMMVLMFVMMYFLLIRPQRQRQKEQERLLSSVKVGDHVIMNGGEHGIITSTKDKSVMVKIADNVKVEYERSAIASISKKSDVVEATAA</sequence>
<protein>
    <recommendedName>
        <fullName evidence="3">Sec translocon accessory complex subunit YajC</fullName>
    </recommendedName>
</protein>
<dbReference type="AlphaFoldDB" id="A0A512MGH0"/>
<evidence type="ECO:0000313" key="12">
    <source>
        <dbReference type="EMBL" id="GEP45818.1"/>
    </source>
</evidence>
<evidence type="ECO:0000256" key="4">
    <source>
        <dbReference type="ARBA" id="ARBA00022448"/>
    </source>
</evidence>
<dbReference type="InterPro" id="IPR003849">
    <property type="entry name" value="Preprotein_translocase_YajC"/>
</dbReference>
<keyword evidence="8 11" id="KW-1133">Transmembrane helix</keyword>
<gene>
    <name evidence="12" type="ORF">BGE01nite_51090</name>
</gene>
<dbReference type="GO" id="GO:0005886">
    <property type="term" value="C:plasma membrane"/>
    <property type="evidence" value="ECO:0007669"/>
    <property type="project" value="UniProtKB-SubCell"/>
</dbReference>
<comment type="subcellular location">
    <subcellularLocation>
        <location evidence="1">Cell membrane</location>
        <topology evidence="1">Single-pass membrane protein</topology>
    </subcellularLocation>
</comment>
<evidence type="ECO:0000256" key="7">
    <source>
        <dbReference type="ARBA" id="ARBA00022927"/>
    </source>
</evidence>
<dbReference type="PANTHER" id="PTHR33909:SF1">
    <property type="entry name" value="SEC TRANSLOCON ACCESSORY COMPLEX SUBUNIT YAJC"/>
    <property type="match status" value="1"/>
</dbReference>
<keyword evidence="6 11" id="KW-0812">Transmembrane</keyword>
<evidence type="ECO:0000256" key="11">
    <source>
        <dbReference type="SAM" id="Phobius"/>
    </source>
</evidence>
<keyword evidence="5" id="KW-1003">Cell membrane</keyword>
<feature type="transmembrane region" description="Helical" evidence="11">
    <location>
        <begin position="27"/>
        <end position="44"/>
    </location>
</feature>
<organism evidence="12 13">
    <name type="scientific">Brevifollis gellanilyticus</name>
    <dbReference type="NCBI Taxonomy" id="748831"/>
    <lineage>
        <taxon>Bacteria</taxon>
        <taxon>Pseudomonadati</taxon>
        <taxon>Verrucomicrobiota</taxon>
        <taxon>Verrucomicrobiia</taxon>
        <taxon>Verrucomicrobiales</taxon>
        <taxon>Verrucomicrobiaceae</taxon>
    </lineage>
</organism>
<evidence type="ECO:0000256" key="1">
    <source>
        <dbReference type="ARBA" id="ARBA00004162"/>
    </source>
</evidence>
<evidence type="ECO:0000256" key="3">
    <source>
        <dbReference type="ARBA" id="ARBA00014962"/>
    </source>
</evidence>
<dbReference type="PRINTS" id="PR01853">
    <property type="entry name" value="YAJCTRNLCASE"/>
</dbReference>
<dbReference type="Pfam" id="PF02699">
    <property type="entry name" value="YajC"/>
    <property type="match status" value="1"/>
</dbReference>
<keyword evidence="4" id="KW-0813">Transport</keyword>
<dbReference type="GO" id="GO:0015031">
    <property type="term" value="P:protein transport"/>
    <property type="evidence" value="ECO:0007669"/>
    <property type="project" value="UniProtKB-KW"/>
</dbReference>
<evidence type="ECO:0000256" key="10">
    <source>
        <dbReference type="ARBA" id="ARBA00023136"/>
    </source>
</evidence>
<dbReference type="PANTHER" id="PTHR33909">
    <property type="entry name" value="SEC TRANSLOCON ACCESSORY COMPLEX SUBUNIT YAJC"/>
    <property type="match status" value="1"/>
</dbReference>
<keyword evidence="10 11" id="KW-0472">Membrane</keyword>
<reference evidence="12 13" key="1">
    <citation type="submission" date="2019-07" db="EMBL/GenBank/DDBJ databases">
        <title>Whole genome shotgun sequence of Brevifollis gellanilyticus NBRC 108608.</title>
        <authorList>
            <person name="Hosoyama A."/>
            <person name="Uohara A."/>
            <person name="Ohji S."/>
            <person name="Ichikawa N."/>
        </authorList>
    </citation>
    <scope>NUCLEOTIDE SEQUENCE [LARGE SCALE GENOMIC DNA]</scope>
    <source>
        <strain evidence="12 13">NBRC 108608</strain>
    </source>
</reference>
<name>A0A512MGH0_9BACT</name>
<evidence type="ECO:0000256" key="9">
    <source>
        <dbReference type="ARBA" id="ARBA00023010"/>
    </source>
</evidence>
<evidence type="ECO:0000256" key="8">
    <source>
        <dbReference type="ARBA" id="ARBA00022989"/>
    </source>
</evidence>
<dbReference type="RefSeq" id="WP_146855070.1">
    <property type="nucleotide sequence ID" value="NZ_BKAG01000059.1"/>
</dbReference>
<keyword evidence="13" id="KW-1185">Reference proteome</keyword>
<dbReference type="EMBL" id="BKAG01000059">
    <property type="protein sequence ID" value="GEP45818.1"/>
    <property type="molecule type" value="Genomic_DNA"/>
</dbReference>
<keyword evidence="7" id="KW-0653">Protein transport</keyword>
<comment type="caution">
    <text evidence="12">The sequence shown here is derived from an EMBL/GenBank/DDBJ whole genome shotgun (WGS) entry which is preliminary data.</text>
</comment>
<evidence type="ECO:0000256" key="5">
    <source>
        <dbReference type="ARBA" id="ARBA00022475"/>
    </source>
</evidence>
<evidence type="ECO:0000313" key="13">
    <source>
        <dbReference type="Proteomes" id="UP000321577"/>
    </source>
</evidence>
<proteinExistence type="inferred from homology"/>
<dbReference type="Proteomes" id="UP000321577">
    <property type="component" value="Unassembled WGS sequence"/>
</dbReference>
<dbReference type="OrthoDB" id="9800132at2"/>
<keyword evidence="9" id="KW-0811">Translocation</keyword>
<evidence type="ECO:0000256" key="6">
    <source>
        <dbReference type="ARBA" id="ARBA00022692"/>
    </source>
</evidence>